<protein>
    <submittedName>
        <fullName evidence="1">Uncharacterized protein</fullName>
    </submittedName>
</protein>
<dbReference type="RefSeq" id="WP_188904180.1">
    <property type="nucleotide sequence ID" value="NZ_BMKS01000025.1"/>
</dbReference>
<evidence type="ECO:0000313" key="1">
    <source>
        <dbReference type="EMBL" id="GGG51738.1"/>
    </source>
</evidence>
<proteinExistence type="predicted"/>
<reference evidence="1 2" key="1">
    <citation type="journal article" date="2014" name="Int. J. Syst. Evol. Microbiol.">
        <title>Complete genome sequence of Corynebacterium casei LMG S-19264T (=DSM 44701T), isolated from a smear-ripened cheese.</title>
        <authorList>
            <consortium name="US DOE Joint Genome Institute (JGI-PGF)"/>
            <person name="Walter F."/>
            <person name="Albersmeier A."/>
            <person name="Kalinowski J."/>
            <person name="Ruckert C."/>
        </authorList>
    </citation>
    <scope>NUCLEOTIDE SEQUENCE [LARGE SCALE GENOMIC DNA]</scope>
    <source>
        <strain evidence="1 2">CGMCC 1.16330</strain>
    </source>
</reference>
<sequence length="227" mass="24590">MIAIRVSGGVRPDAVRAAQSDILLALKAAVTGATQFALARMREEIRARSTSRRLPNVIGAEVHPRGARLAYNPTGVIFPRGRQAETILRQMAEGAVITVRDRKALAIPLHNQRDGRGRLLPPSAFPGLVYIPNHRRRGVSIGVLAIPSSRRARGVLTARSRRMQAAKSRARVQSGIGEDFIAMFVLVRTARIPRVFDPAAIMREAQEQMPALMDRALATVGAAGGGR</sequence>
<name>A0A8J2ZFE3_9PROT</name>
<evidence type="ECO:0000313" key="2">
    <source>
        <dbReference type="Proteomes" id="UP000597507"/>
    </source>
</evidence>
<dbReference type="EMBL" id="BMKS01000025">
    <property type="protein sequence ID" value="GGG51738.1"/>
    <property type="molecule type" value="Genomic_DNA"/>
</dbReference>
<keyword evidence="2" id="KW-1185">Reference proteome</keyword>
<gene>
    <name evidence="1" type="ORF">GCM10010964_43650</name>
</gene>
<organism evidence="1 2">
    <name type="scientific">Caldovatus sediminis</name>
    <dbReference type="NCBI Taxonomy" id="2041189"/>
    <lineage>
        <taxon>Bacteria</taxon>
        <taxon>Pseudomonadati</taxon>
        <taxon>Pseudomonadota</taxon>
        <taxon>Alphaproteobacteria</taxon>
        <taxon>Acetobacterales</taxon>
        <taxon>Roseomonadaceae</taxon>
        <taxon>Caldovatus</taxon>
    </lineage>
</organism>
<comment type="caution">
    <text evidence="1">The sequence shown here is derived from an EMBL/GenBank/DDBJ whole genome shotgun (WGS) entry which is preliminary data.</text>
</comment>
<dbReference type="Proteomes" id="UP000597507">
    <property type="component" value="Unassembled WGS sequence"/>
</dbReference>
<dbReference type="AlphaFoldDB" id="A0A8J2ZFE3"/>
<accession>A0A8J2ZFE3</accession>